<dbReference type="InterPro" id="IPR051016">
    <property type="entry name" value="Diverse_Substrate_AcTransf"/>
</dbReference>
<dbReference type="InterPro" id="IPR000182">
    <property type="entry name" value="GNAT_dom"/>
</dbReference>
<dbReference type="CDD" id="cd04301">
    <property type="entry name" value="NAT_SF"/>
    <property type="match status" value="1"/>
</dbReference>
<accession>A0A2W4WJ35</accession>
<dbReference type="SUPFAM" id="SSF55729">
    <property type="entry name" value="Acyl-CoA N-acyltransferases (Nat)"/>
    <property type="match status" value="1"/>
</dbReference>
<evidence type="ECO:0000259" key="3">
    <source>
        <dbReference type="PROSITE" id="PS51186"/>
    </source>
</evidence>
<dbReference type="GO" id="GO:0008080">
    <property type="term" value="F:N-acetyltransferase activity"/>
    <property type="evidence" value="ECO:0007669"/>
    <property type="project" value="TreeGrafter"/>
</dbReference>
<dbReference type="PANTHER" id="PTHR10545">
    <property type="entry name" value="DIAMINE N-ACETYLTRANSFERASE"/>
    <property type="match status" value="1"/>
</dbReference>
<sequence>MKVRAATPDDVSLIFSFIQKKAEFDQNIGAFSGVLQVSEEKIYKTLFGAIPFSYVLFAEMTDCTMQSREVGFALYGFRYSSFAGQPSIWLDDLYVEDKMRSQGAGAALMSQLAQIARENECTHLAWNADARNIRGLHFYSRLGAEITEQHGNRCFLRWVPSSEKT</sequence>
<evidence type="ECO:0000313" key="4">
    <source>
        <dbReference type="EMBL" id="PZO41909.1"/>
    </source>
</evidence>
<dbReference type="Gene3D" id="3.40.630.30">
    <property type="match status" value="1"/>
</dbReference>
<dbReference type="EMBL" id="QBML01000009">
    <property type="protein sequence ID" value="PZO41909.1"/>
    <property type="molecule type" value="Genomic_DNA"/>
</dbReference>
<reference evidence="4 5" key="2">
    <citation type="submission" date="2018-06" db="EMBL/GenBank/DDBJ databases">
        <title>Metagenomic assembly of (sub)arctic Cyanobacteria and their associated microbiome from non-axenic cultures.</title>
        <authorList>
            <person name="Baurain D."/>
        </authorList>
    </citation>
    <scope>NUCLEOTIDE SEQUENCE [LARGE SCALE GENOMIC DNA]</scope>
    <source>
        <strain evidence="4">ULC066bin1</strain>
    </source>
</reference>
<reference evidence="4 5" key="1">
    <citation type="submission" date="2018-04" db="EMBL/GenBank/DDBJ databases">
        <authorList>
            <person name="Go L.Y."/>
            <person name="Mitchell J.A."/>
        </authorList>
    </citation>
    <scope>NUCLEOTIDE SEQUENCE [LARGE SCALE GENOMIC DNA]</scope>
    <source>
        <strain evidence="4">ULC066bin1</strain>
    </source>
</reference>
<evidence type="ECO:0000256" key="1">
    <source>
        <dbReference type="ARBA" id="ARBA00022679"/>
    </source>
</evidence>
<feature type="domain" description="N-acetyltransferase" evidence="3">
    <location>
        <begin position="1"/>
        <end position="165"/>
    </location>
</feature>
<comment type="caution">
    <text evidence="4">The sequence shown here is derived from an EMBL/GenBank/DDBJ whole genome shotgun (WGS) entry which is preliminary data.</text>
</comment>
<dbReference type="InterPro" id="IPR016181">
    <property type="entry name" value="Acyl_CoA_acyltransferase"/>
</dbReference>
<dbReference type="PROSITE" id="PS51186">
    <property type="entry name" value="GNAT"/>
    <property type="match status" value="1"/>
</dbReference>
<proteinExistence type="predicted"/>
<name>A0A2W4WJ35_9CYAN</name>
<evidence type="ECO:0000313" key="5">
    <source>
        <dbReference type="Proteomes" id="UP000249467"/>
    </source>
</evidence>
<keyword evidence="2" id="KW-0012">Acyltransferase</keyword>
<dbReference type="AlphaFoldDB" id="A0A2W4WJ35"/>
<organism evidence="4 5">
    <name type="scientific">Pseudanabaena frigida</name>
    <dbReference type="NCBI Taxonomy" id="945775"/>
    <lineage>
        <taxon>Bacteria</taxon>
        <taxon>Bacillati</taxon>
        <taxon>Cyanobacteriota</taxon>
        <taxon>Cyanophyceae</taxon>
        <taxon>Pseudanabaenales</taxon>
        <taxon>Pseudanabaenaceae</taxon>
        <taxon>Pseudanabaena</taxon>
    </lineage>
</organism>
<protein>
    <submittedName>
        <fullName evidence="4">GNAT family N-acetyltransferase</fullName>
    </submittedName>
</protein>
<dbReference type="Proteomes" id="UP000249467">
    <property type="component" value="Unassembled WGS sequence"/>
</dbReference>
<dbReference type="PANTHER" id="PTHR10545:SF29">
    <property type="entry name" value="GH14572P-RELATED"/>
    <property type="match status" value="1"/>
</dbReference>
<evidence type="ECO:0000256" key="2">
    <source>
        <dbReference type="ARBA" id="ARBA00023315"/>
    </source>
</evidence>
<gene>
    <name evidence="4" type="ORF">DCF19_08555</name>
</gene>
<keyword evidence="1 4" id="KW-0808">Transferase</keyword>
<dbReference type="Pfam" id="PF00583">
    <property type="entry name" value="Acetyltransf_1"/>
    <property type="match status" value="1"/>
</dbReference>